<feature type="compositionally biased region" description="Pro residues" evidence="1">
    <location>
        <begin position="10"/>
        <end position="35"/>
    </location>
</feature>
<gene>
    <name evidence="2" type="ORF">AB852_28390</name>
</gene>
<sequence>MIPAGAPLPARSPEPGEVPPWREPPPPPPGPPAAPGPIVHRVQVELVFPEPDPDPPGLLSRLWDWLCDWRLLTAVTAAVVPWMAGDSPVTAWAHTLAECRTEAGTTAAYVLAISAAGGAWALDRHTGRWFPRLLLVTAVIGSTGAISLFDPITALTGVSP</sequence>
<name>A0A1Q4V1N7_9ACTN</name>
<organism evidence="2 3">
    <name type="scientific">Streptomyces uncialis</name>
    <dbReference type="NCBI Taxonomy" id="1048205"/>
    <lineage>
        <taxon>Bacteria</taxon>
        <taxon>Bacillati</taxon>
        <taxon>Actinomycetota</taxon>
        <taxon>Actinomycetes</taxon>
        <taxon>Kitasatosporales</taxon>
        <taxon>Streptomycetaceae</taxon>
        <taxon>Streptomyces</taxon>
    </lineage>
</organism>
<evidence type="ECO:0000313" key="3">
    <source>
        <dbReference type="Proteomes" id="UP000186455"/>
    </source>
</evidence>
<comment type="caution">
    <text evidence="2">The sequence shown here is derived from an EMBL/GenBank/DDBJ whole genome shotgun (WGS) entry which is preliminary data.</text>
</comment>
<dbReference type="AlphaFoldDB" id="A0A1Q4V1N7"/>
<protein>
    <submittedName>
        <fullName evidence="2">Uncharacterized protein</fullName>
    </submittedName>
</protein>
<evidence type="ECO:0000256" key="1">
    <source>
        <dbReference type="SAM" id="MobiDB-lite"/>
    </source>
</evidence>
<proteinExistence type="predicted"/>
<dbReference type="STRING" id="1048205.AB852_28390"/>
<dbReference type="EMBL" id="LFBV01000009">
    <property type="protein sequence ID" value="OKH91724.1"/>
    <property type="molecule type" value="Genomic_DNA"/>
</dbReference>
<accession>A0A1Q4V1N7</accession>
<feature type="region of interest" description="Disordered" evidence="1">
    <location>
        <begin position="1"/>
        <end position="36"/>
    </location>
</feature>
<dbReference type="Proteomes" id="UP000186455">
    <property type="component" value="Unassembled WGS sequence"/>
</dbReference>
<keyword evidence="3" id="KW-1185">Reference proteome</keyword>
<reference evidence="2 3" key="1">
    <citation type="submission" date="2015-06" db="EMBL/GenBank/DDBJ databases">
        <title>Cloning and characterization of the uncialamcin biosynthetic gene cluster.</title>
        <authorList>
            <person name="Yan X."/>
            <person name="Huang T."/>
            <person name="Ge H."/>
            <person name="Shen B."/>
        </authorList>
    </citation>
    <scope>NUCLEOTIDE SEQUENCE [LARGE SCALE GENOMIC DNA]</scope>
    <source>
        <strain evidence="2 3">DCA2648</strain>
    </source>
</reference>
<evidence type="ECO:0000313" key="2">
    <source>
        <dbReference type="EMBL" id="OKH91724.1"/>
    </source>
</evidence>